<keyword evidence="7" id="KW-0808">Transferase</keyword>
<dbReference type="InterPro" id="IPR012338">
    <property type="entry name" value="Beta-lactam/transpept-like"/>
</dbReference>
<evidence type="ECO:0000259" key="12">
    <source>
        <dbReference type="Pfam" id="PF00905"/>
    </source>
</evidence>
<name>A0A6M8FPW1_9GAMM</name>
<dbReference type="Pfam" id="PF00905">
    <property type="entry name" value="Transpeptidase"/>
    <property type="match status" value="1"/>
</dbReference>
<sequence>MIPATLAPRRWQRIACWLLAAGLLLLTLRLWPHAPLREAAPLSRLVLAENGELLRMTLASDGQYRLWLPLERIAPAMIDALLLKEDRHFYRHPGVDPTALLRATLATYGGGMRQGGSTLSMQLARRLYGLNSRQIPGKLQQIALALWLEARHSKHDILEAYLNLAPMGGNIEGVEAASRIYFAKSAEQLSLSEALALAVIPQQPGRGQFGPSLQKARLQLMAQWRSEHADDPRNDGLLELPLQARTRQQLPFRAPHLSEQLLASHSGAELHSTLDLRLQTRLEKLIEQFVSDHRRQGVRNATAILVDSRDQAVKALVGSADYFDASIHGQVNGVQSRRSPGSTLKPLLYALALDQGLIQPMSIIKDAPSAFGAFQPENFDGKFAGPLTAQDALIRSRNVPAVWLASQLDKPSLHGLLQRAGIQRLREEEFYGLALALGGGEMTPAELAKLYLLLAGDGRLRPLRWTREDRSEPGAQLLSPQASFMVRDMLRHNPRPDGLPADARGRNWPVAWKTGTSWGFHDAWSAGLVGPYVLVVWVGNFDATPNPAFVGIKTAAPLFFRIADALPLALPEVQAAVDRPPPGLTRVEVCAASGELPNRWCPQTRKTWYIPGVSPIRVSDLHRPVMVDRLTGKAACPPFDPATSELQVFEFWPSELQRLFTAAGLPRRTPPDAQRDCQVQAAVNLQEVPRITSPLTQVTYSLRLSQPQESIALSANAASDARRLYWFADHTLLGQGTPQSALQWRPARSGQYQIRVSDDQGRSASRALRVEFLP</sequence>
<dbReference type="SUPFAM" id="SSF56601">
    <property type="entry name" value="beta-lactamase/transpeptidase-like"/>
    <property type="match status" value="1"/>
</dbReference>
<comment type="similarity">
    <text evidence="2">In the C-terminal section; belongs to the transpeptidase family.</text>
</comment>
<evidence type="ECO:0000256" key="9">
    <source>
        <dbReference type="ARBA" id="ARBA00023268"/>
    </source>
</evidence>
<dbReference type="UniPathway" id="UPA00219"/>
<reference evidence="15" key="1">
    <citation type="submission" date="2020-07" db="EMBL/GenBank/DDBJ databases">
        <title>Nitrate ammonifying Pseudomonas campi sp. nov. isolated from German agricultural grassland.</title>
        <authorList>
            <person name="Timsy T."/>
            <person name="Ulrich A."/>
            <person name="Spanner T."/>
            <person name="Foesel B."/>
            <person name="Kolb S."/>
            <person name="Horn M.A."/>
            <person name="Behrendt U."/>
        </authorList>
    </citation>
    <scope>NUCLEOTIDE SEQUENCE</scope>
    <source>
        <strain evidence="15">S1-A32-2</strain>
    </source>
</reference>
<evidence type="ECO:0000256" key="10">
    <source>
        <dbReference type="ARBA" id="ARBA00044770"/>
    </source>
</evidence>
<dbReference type="EC" id="2.4.99.28" evidence="10"/>
<dbReference type="Gene3D" id="3.40.710.10">
    <property type="entry name" value="DD-peptidase/beta-lactamase superfamily"/>
    <property type="match status" value="1"/>
</dbReference>
<dbReference type="Pfam" id="PF06832">
    <property type="entry name" value="BiPBP_C"/>
    <property type="match status" value="1"/>
</dbReference>
<accession>A0A6M8FPW1</accession>
<proteinExistence type="inferred from homology"/>
<feature type="domain" description="Penicillin-binding protein transpeptidase" evidence="12">
    <location>
        <begin position="302"/>
        <end position="550"/>
    </location>
</feature>
<dbReference type="InterPro" id="IPR001460">
    <property type="entry name" value="PCN-bd_Tpept"/>
</dbReference>
<evidence type="ECO:0000256" key="5">
    <source>
        <dbReference type="ARBA" id="ARBA00022670"/>
    </source>
</evidence>
<dbReference type="EMBL" id="CP053697">
    <property type="protein sequence ID" value="QKE62126.1"/>
    <property type="molecule type" value="Genomic_DNA"/>
</dbReference>
<dbReference type="Proteomes" id="UP000501379">
    <property type="component" value="Chromosome"/>
</dbReference>
<dbReference type="RefSeq" id="WP_173203587.1">
    <property type="nucleotide sequence ID" value="NZ_CP053697.2"/>
</dbReference>
<evidence type="ECO:0000256" key="7">
    <source>
        <dbReference type="ARBA" id="ARBA00022679"/>
    </source>
</evidence>
<evidence type="ECO:0000313" key="15">
    <source>
        <dbReference type="EMBL" id="QKE62126.1"/>
    </source>
</evidence>
<keyword evidence="5" id="KW-0645">Protease</keyword>
<evidence type="ECO:0000256" key="8">
    <source>
        <dbReference type="ARBA" id="ARBA00022801"/>
    </source>
</evidence>
<dbReference type="NCBIfam" id="TIGR02073">
    <property type="entry name" value="PBP_1c"/>
    <property type="match status" value="1"/>
</dbReference>
<dbReference type="InterPro" id="IPR009647">
    <property type="entry name" value="PBP_C"/>
</dbReference>
<dbReference type="GO" id="GO:0008658">
    <property type="term" value="F:penicillin binding"/>
    <property type="evidence" value="ECO:0007669"/>
    <property type="project" value="InterPro"/>
</dbReference>
<dbReference type="InterPro" id="IPR036950">
    <property type="entry name" value="PBP_transglycosylase"/>
</dbReference>
<keyword evidence="9" id="KW-0511">Multifunctional enzyme</keyword>
<comment type="catalytic activity">
    <reaction evidence="11">
        <text>[GlcNAc-(1-&gt;4)-Mur2Ac(oyl-L-Ala-gamma-D-Glu-L-Lys-D-Ala-D-Ala)](n)-di-trans,octa-cis-undecaprenyl diphosphate + beta-D-GlcNAc-(1-&gt;4)-Mur2Ac(oyl-L-Ala-gamma-D-Glu-L-Lys-D-Ala-D-Ala)-di-trans,octa-cis-undecaprenyl diphosphate = [GlcNAc-(1-&gt;4)-Mur2Ac(oyl-L-Ala-gamma-D-Glu-L-Lys-D-Ala-D-Ala)](n+1)-di-trans,octa-cis-undecaprenyl diphosphate + di-trans,octa-cis-undecaprenyl diphosphate + H(+)</text>
        <dbReference type="Rhea" id="RHEA:23708"/>
        <dbReference type="Rhea" id="RHEA-COMP:9602"/>
        <dbReference type="Rhea" id="RHEA-COMP:9603"/>
        <dbReference type="ChEBI" id="CHEBI:15378"/>
        <dbReference type="ChEBI" id="CHEBI:58405"/>
        <dbReference type="ChEBI" id="CHEBI:60033"/>
        <dbReference type="ChEBI" id="CHEBI:78435"/>
        <dbReference type="EC" id="2.4.99.28"/>
    </reaction>
</comment>
<dbReference type="SUPFAM" id="SSF53955">
    <property type="entry name" value="Lysozyme-like"/>
    <property type="match status" value="1"/>
</dbReference>
<dbReference type="InterPro" id="IPR001264">
    <property type="entry name" value="Glyco_trans_51"/>
</dbReference>
<keyword evidence="6" id="KW-0328">Glycosyltransferase</keyword>
<feature type="domain" description="Penicillin-binding C-terminal" evidence="14">
    <location>
        <begin position="682"/>
        <end position="765"/>
    </location>
</feature>
<organism evidence="15 16">
    <name type="scientific">Aquipseudomonas campi</name>
    <dbReference type="NCBI Taxonomy" id="2731681"/>
    <lineage>
        <taxon>Bacteria</taxon>
        <taxon>Pseudomonadati</taxon>
        <taxon>Pseudomonadota</taxon>
        <taxon>Gammaproteobacteria</taxon>
        <taxon>Pseudomonadales</taxon>
        <taxon>Pseudomonadaceae</taxon>
        <taxon>Aquipseudomonas</taxon>
    </lineage>
</organism>
<dbReference type="PANTHER" id="PTHR32282:SF15">
    <property type="entry name" value="PENICILLIN-BINDING PROTEIN 1C"/>
    <property type="match status" value="1"/>
</dbReference>
<evidence type="ECO:0000256" key="1">
    <source>
        <dbReference type="ARBA" id="ARBA00004752"/>
    </source>
</evidence>
<keyword evidence="16" id="KW-1185">Reference proteome</keyword>
<evidence type="ECO:0000259" key="14">
    <source>
        <dbReference type="Pfam" id="PF06832"/>
    </source>
</evidence>
<dbReference type="GO" id="GO:0009252">
    <property type="term" value="P:peptidoglycan biosynthetic process"/>
    <property type="evidence" value="ECO:0007669"/>
    <property type="project" value="UniProtKB-UniPathway"/>
</dbReference>
<evidence type="ECO:0000256" key="6">
    <source>
        <dbReference type="ARBA" id="ARBA00022676"/>
    </source>
</evidence>
<dbReference type="GO" id="GO:0004180">
    <property type="term" value="F:carboxypeptidase activity"/>
    <property type="evidence" value="ECO:0007669"/>
    <property type="project" value="UniProtKB-KW"/>
</dbReference>
<comment type="similarity">
    <text evidence="3">In the N-terminal section; belongs to the glycosyltransferase 51 family.</text>
</comment>
<dbReference type="PANTHER" id="PTHR32282">
    <property type="entry name" value="BINDING PROTEIN TRANSPEPTIDASE, PUTATIVE-RELATED"/>
    <property type="match status" value="1"/>
</dbReference>
<dbReference type="InterPro" id="IPR011815">
    <property type="entry name" value="PBP_1c"/>
</dbReference>
<dbReference type="GO" id="GO:0006508">
    <property type="term" value="P:proteolysis"/>
    <property type="evidence" value="ECO:0007669"/>
    <property type="project" value="UniProtKB-KW"/>
</dbReference>
<evidence type="ECO:0000313" key="16">
    <source>
        <dbReference type="Proteomes" id="UP000501379"/>
    </source>
</evidence>
<feature type="domain" description="Glycosyl transferase family 51" evidence="13">
    <location>
        <begin position="60"/>
        <end position="207"/>
    </location>
</feature>
<evidence type="ECO:0000259" key="13">
    <source>
        <dbReference type="Pfam" id="PF00912"/>
    </source>
</evidence>
<evidence type="ECO:0000256" key="4">
    <source>
        <dbReference type="ARBA" id="ARBA00022645"/>
    </source>
</evidence>
<dbReference type="GO" id="GO:0008955">
    <property type="term" value="F:peptidoglycan glycosyltransferase activity"/>
    <property type="evidence" value="ECO:0007669"/>
    <property type="project" value="UniProtKB-EC"/>
</dbReference>
<dbReference type="Gene3D" id="1.10.3810.10">
    <property type="entry name" value="Biosynthetic peptidoglycan transglycosylase-like"/>
    <property type="match status" value="1"/>
</dbReference>
<dbReference type="AlphaFoldDB" id="A0A6M8FPW1"/>
<evidence type="ECO:0000256" key="3">
    <source>
        <dbReference type="ARBA" id="ARBA00007739"/>
    </source>
</evidence>
<gene>
    <name evidence="15" type="primary">pbpC</name>
    <name evidence="15" type="ORF">HNE05_01635</name>
</gene>
<comment type="pathway">
    <text evidence="1">Cell wall biogenesis; peptidoglycan biosynthesis.</text>
</comment>
<dbReference type="InterPro" id="IPR023346">
    <property type="entry name" value="Lysozyme-like_dom_sf"/>
</dbReference>
<evidence type="ECO:0000256" key="11">
    <source>
        <dbReference type="ARBA" id="ARBA00049902"/>
    </source>
</evidence>
<dbReference type="KEGG" id="pcam:HNE05_01635"/>
<dbReference type="InterPro" id="IPR050396">
    <property type="entry name" value="Glycosyltr_51/Transpeptidase"/>
</dbReference>
<dbReference type="Pfam" id="PF00912">
    <property type="entry name" value="Transgly"/>
    <property type="match status" value="1"/>
</dbReference>
<protein>
    <recommendedName>
        <fullName evidence="10">peptidoglycan glycosyltransferase</fullName>
        <ecNumber evidence="10">2.4.99.28</ecNumber>
    </recommendedName>
</protein>
<keyword evidence="4" id="KW-0121">Carboxypeptidase</keyword>
<keyword evidence="8" id="KW-0378">Hydrolase</keyword>
<dbReference type="GO" id="GO:0030288">
    <property type="term" value="C:outer membrane-bounded periplasmic space"/>
    <property type="evidence" value="ECO:0007669"/>
    <property type="project" value="TreeGrafter"/>
</dbReference>
<evidence type="ECO:0000256" key="2">
    <source>
        <dbReference type="ARBA" id="ARBA00007090"/>
    </source>
</evidence>